<sequence>MLKYIYTEIKQNKPAIRCDTESDRYATHFIQPTDPPKSLFPFHPSTLVPGVPAPLDSRSGVAIAASVDIEKELVRWPVVREGWPKTYP</sequence>
<protein>
    <submittedName>
        <fullName evidence="1">Uncharacterized protein</fullName>
    </submittedName>
</protein>
<accession>A0A8X6LH24</accession>
<proteinExistence type="predicted"/>
<keyword evidence="2" id="KW-1185">Reference proteome</keyword>
<dbReference type="OrthoDB" id="10416214at2759"/>
<evidence type="ECO:0000313" key="1">
    <source>
        <dbReference type="EMBL" id="GFR08097.1"/>
    </source>
</evidence>
<reference evidence="1" key="1">
    <citation type="submission" date="2020-07" db="EMBL/GenBank/DDBJ databases">
        <title>Multicomponent nature underlies the extraordinary mechanical properties of spider dragline silk.</title>
        <authorList>
            <person name="Kono N."/>
            <person name="Nakamura H."/>
            <person name="Mori M."/>
            <person name="Yoshida Y."/>
            <person name="Ohtoshi R."/>
            <person name="Malay A.D."/>
            <person name="Moran D.A.P."/>
            <person name="Tomita M."/>
            <person name="Numata K."/>
            <person name="Arakawa K."/>
        </authorList>
    </citation>
    <scope>NUCLEOTIDE SEQUENCE</scope>
</reference>
<organism evidence="1 2">
    <name type="scientific">Trichonephila clavata</name>
    <name type="common">Joro spider</name>
    <name type="synonym">Nephila clavata</name>
    <dbReference type="NCBI Taxonomy" id="2740835"/>
    <lineage>
        <taxon>Eukaryota</taxon>
        <taxon>Metazoa</taxon>
        <taxon>Ecdysozoa</taxon>
        <taxon>Arthropoda</taxon>
        <taxon>Chelicerata</taxon>
        <taxon>Arachnida</taxon>
        <taxon>Araneae</taxon>
        <taxon>Araneomorphae</taxon>
        <taxon>Entelegynae</taxon>
        <taxon>Araneoidea</taxon>
        <taxon>Nephilidae</taxon>
        <taxon>Trichonephila</taxon>
    </lineage>
</organism>
<dbReference type="Proteomes" id="UP000887116">
    <property type="component" value="Unassembled WGS sequence"/>
</dbReference>
<evidence type="ECO:0000313" key="2">
    <source>
        <dbReference type="Proteomes" id="UP000887116"/>
    </source>
</evidence>
<name>A0A8X6LH24_TRICU</name>
<dbReference type="EMBL" id="BMAO01016383">
    <property type="protein sequence ID" value="GFR08097.1"/>
    <property type="molecule type" value="Genomic_DNA"/>
</dbReference>
<gene>
    <name evidence="1" type="ORF">TNCT_342571</name>
</gene>
<dbReference type="AlphaFoldDB" id="A0A8X6LH24"/>
<comment type="caution">
    <text evidence="1">The sequence shown here is derived from an EMBL/GenBank/DDBJ whole genome shotgun (WGS) entry which is preliminary data.</text>
</comment>